<keyword evidence="2" id="KW-1185">Reference proteome</keyword>
<gene>
    <name evidence="1" type="ORF">KW502_07235</name>
</gene>
<dbReference type="Proteomes" id="UP000719267">
    <property type="component" value="Unassembled WGS sequence"/>
</dbReference>
<dbReference type="RefSeq" id="WP_219039880.1">
    <property type="nucleotide sequence ID" value="NZ_JAHWDF010000006.1"/>
</dbReference>
<name>A0ABS6W398_9FLAO</name>
<protein>
    <recommendedName>
        <fullName evidence="3">DUF4174 domain-containing protein</fullName>
    </recommendedName>
</protein>
<reference evidence="1 2" key="1">
    <citation type="submission" date="2021-07" db="EMBL/GenBank/DDBJ databases">
        <title>Mesonia aestuariivivens sp. nov., isolated from a tidal flat.</title>
        <authorList>
            <person name="Kim Y.-O."/>
            <person name="Yoon J.-H."/>
        </authorList>
    </citation>
    <scope>NUCLEOTIDE SEQUENCE [LARGE SCALE GENOMIC DNA]</scope>
    <source>
        <strain evidence="1 2">JHPTF-M18</strain>
    </source>
</reference>
<sequence length="131" mass="15339">MRIILSILFFAIFTVCSSQEKPIHKNILIVYGKKIVTNNKKNIKDQRVRYSINSIKKSFEYLEYELIIKDDISQFSLIPFMDNEGININKRAISAGGGESIYFTEKNKDSLYHQMNELFGEIYTVRYPKKV</sequence>
<comment type="caution">
    <text evidence="1">The sequence shown here is derived from an EMBL/GenBank/DDBJ whole genome shotgun (WGS) entry which is preliminary data.</text>
</comment>
<proteinExistence type="predicted"/>
<dbReference type="EMBL" id="JAHWDF010000006">
    <property type="protein sequence ID" value="MBW2961589.1"/>
    <property type="molecule type" value="Genomic_DNA"/>
</dbReference>
<evidence type="ECO:0000313" key="1">
    <source>
        <dbReference type="EMBL" id="MBW2961589.1"/>
    </source>
</evidence>
<evidence type="ECO:0000313" key="2">
    <source>
        <dbReference type="Proteomes" id="UP000719267"/>
    </source>
</evidence>
<organism evidence="1 2">
    <name type="scientific">Mesonia aestuariivivens</name>
    <dbReference type="NCBI Taxonomy" id="2796128"/>
    <lineage>
        <taxon>Bacteria</taxon>
        <taxon>Pseudomonadati</taxon>
        <taxon>Bacteroidota</taxon>
        <taxon>Flavobacteriia</taxon>
        <taxon>Flavobacteriales</taxon>
        <taxon>Flavobacteriaceae</taxon>
        <taxon>Mesonia</taxon>
    </lineage>
</organism>
<evidence type="ECO:0008006" key="3">
    <source>
        <dbReference type="Google" id="ProtNLM"/>
    </source>
</evidence>
<accession>A0ABS6W398</accession>